<dbReference type="Pfam" id="PF00535">
    <property type="entry name" value="Glycos_transf_2"/>
    <property type="match status" value="1"/>
</dbReference>
<dbReference type="Proteomes" id="UP000318661">
    <property type="component" value="Unassembled WGS sequence"/>
</dbReference>
<evidence type="ECO:0000256" key="4">
    <source>
        <dbReference type="ARBA" id="ARBA00022679"/>
    </source>
</evidence>
<evidence type="ECO:0000256" key="5">
    <source>
        <dbReference type="SAM" id="MobiDB-lite"/>
    </source>
</evidence>
<sequence>MPDHSSRRGARGPRANGGAGAAPARAHWIAAVNRTSTEPEPRVVVIVLNWNGVQDTVQCLRSLQAVTYGNMETIVVDNGSGRSDVAELRTWTSQVTLLENPTNLGFSGGNNVAIRRALGDPRTDYVLILNNDVVVEPDCVGHMISTAIRQDAGMVSPVVLTLADKKTVDRLGIVISAALLGYDMKRWEGSEPFCPSGCAALYSRQLLEATRVEGEYFDEDFFAYAEDVDLGIRAALRGFHAALASAAVVYHKGSASTFVQSPVSLYHRHRNTIWYLAKSVPRHSLLRHAHWIIIAQWLSLASHLFRGRFRLILSAKLAGLHGIRRMLAKRRLIQTDGKVNVANFERLLDRRPFYR</sequence>
<accession>A0A537LQU2</accession>
<comment type="pathway">
    <text evidence="1">Cell wall biogenesis; cell wall polysaccharide biosynthesis.</text>
</comment>
<dbReference type="SUPFAM" id="SSF53448">
    <property type="entry name" value="Nucleotide-diphospho-sugar transferases"/>
    <property type="match status" value="1"/>
</dbReference>
<comment type="caution">
    <text evidence="7">The sequence shown here is derived from an EMBL/GenBank/DDBJ whole genome shotgun (WGS) entry which is preliminary data.</text>
</comment>
<dbReference type="InterPro" id="IPR029044">
    <property type="entry name" value="Nucleotide-diphossugar_trans"/>
</dbReference>
<dbReference type="Gene3D" id="3.90.550.10">
    <property type="entry name" value="Spore Coat Polysaccharide Biosynthesis Protein SpsA, Chain A"/>
    <property type="match status" value="1"/>
</dbReference>
<dbReference type="PANTHER" id="PTHR43179:SF12">
    <property type="entry name" value="GALACTOFURANOSYLTRANSFERASE GLFT2"/>
    <property type="match status" value="1"/>
</dbReference>
<reference evidence="7 8" key="1">
    <citation type="journal article" date="2019" name="Nat. Microbiol.">
        <title>Mediterranean grassland soil C-N compound turnover is dependent on rainfall and depth, and is mediated by genomically divergent microorganisms.</title>
        <authorList>
            <person name="Diamond S."/>
            <person name="Andeer P.F."/>
            <person name="Li Z."/>
            <person name="Crits-Christoph A."/>
            <person name="Burstein D."/>
            <person name="Anantharaman K."/>
            <person name="Lane K.R."/>
            <person name="Thomas B.C."/>
            <person name="Pan C."/>
            <person name="Northen T.R."/>
            <person name="Banfield J.F."/>
        </authorList>
    </citation>
    <scope>NUCLEOTIDE SEQUENCE [LARGE SCALE GENOMIC DNA]</scope>
    <source>
        <strain evidence="7">NP_2</strain>
    </source>
</reference>
<evidence type="ECO:0000256" key="3">
    <source>
        <dbReference type="ARBA" id="ARBA00022676"/>
    </source>
</evidence>
<evidence type="ECO:0000256" key="2">
    <source>
        <dbReference type="ARBA" id="ARBA00006739"/>
    </source>
</evidence>
<feature type="domain" description="Glycosyltransferase 2-like" evidence="6">
    <location>
        <begin position="45"/>
        <end position="208"/>
    </location>
</feature>
<dbReference type="InterPro" id="IPR001173">
    <property type="entry name" value="Glyco_trans_2-like"/>
</dbReference>
<evidence type="ECO:0000313" key="7">
    <source>
        <dbReference type="EMBL" id="TMJ10389.1"/>
    </source>
</evidence>
<evidence type="ECO:0000256" key="1">
    <source>
        <dbReference type="ARBA" id="ARBA00004776"/>
    </source>
</evidence>
<evidence type="ECO:0000259" key="6">
    <source>
        <dbReference type="Pfam" id="PF00535"/>
    </source>
</evidence>
<proteinExistence type="inferred from homology"/>
<dbReference type="CDD" id="cd04186">
    <property type="entry name" value="GT_2_like_c"/>
    <property type="match status" value="1"/>
</dbReference>
<keyword evidence="3" id="KW-0328">Glycosyltransferase</keyword>
<dbReference type="EMBL" id="VBAJ01000013">
    <property type="protein sequence ID" value="TMJ10389.1"/>
    <property type="molecule type" value="Genomic_DNA"/>
</dbReference>
<dbReference type="PANTHER" id="PTHR43179">
    <property type="entry name" value="RHAMNOSYLTRANSFERASE WBBL"/>
    <property type="match status" value="1"/>
</dbReference>
<organism evidence="7 8">
    <name type="scientific">Candidatus Segetimicrobium genomatis</name>
    <dbReference type="NCBI Taxonomy" id="2569760"/>
    <lineage>
        <taxon>Bacteria</taxon>
        <taxon>Bacillati</taxon>
        <taxon>Candidatus Sysuimicrobiota</taxon>
        <taxon>Candidatus Sysuimicrobiia</taxon>
        <taxon>Candidatus Sysuimicrobiales</taxon>
        <taxon>Candidatus Segetimicrobiaceae</taxon>
        <taxon>Candidatus Segetimicrobium</taxon>
    </lineage>
</organism>
<evidence type="ECO:0000313" key="8">
    <source>
        <dbReference type="Proteomes" id="UP000318661"/>
    </source>
</evidence>
<dbReference type="AlphaFoldDB" id="A0A537LQU2"/>
<protein>
    <submittedName>
        <fullName evidence="7">Glycosyltransferase family 2 protein</fullName>
    </submittedName>
</protein>
<keyword evidence="4 7" id="KW-0808">Transferase</keyword>
<comment type="similarity">
    <text evidence="2">Belongs to the glycosyltransferase 2 family.</text>
</comment>
<feature type="region of interest" description="Disordered" evidence="5">
    <location>
        <begin position="1"/>
        <end position="23"/>
    </location>
</feature>
<name>A0A537LQU2_9BACT</name>
<dbReference type="GO" id="GO:0016757">
    <property type="term" value="F:glycosyltransferase activity"/>
    <property type="evidence" value="ECO:0007669"/>
    <property type="project" value="UniProtKB-KW"/>
</dbReference>
<gene>
    <name evidence="7" type="ORF">E6G99_00745</name>
</gene>